<dbReference type="AlphaFoldDB" id="A0A9K3D6Q4"/>
<evidence type="ECO:0000256" key="7">
    <source>
        <dbReference type="ARBA" id="ARBA00022840"/>
    </source>
</evidence>
<evidence type="ECO:0000256" key="6">
    <source>
        <dbReference type="ARBA" id="ARBA00022741"/>
    </source>
</evidence>
<sequence>EHYHEILHVLSDLIVFIFEDVHTHCKKEIEAIRAQFPAEPLMWKKDVPVLTFAEAAAMLQEKGIDQSPMEDFTTETERALGRIVHETMGTDFYIVDKFPMAIRPFYTMPDCENPLVSNSYDLFIRGEEITSGAQRIHDPAFLREQCEAKGIPVETIADYARSFEYGAPPHGGAGIGLERVVMLMLGLDNCRRTSMFPRTPQRLYP</sequence>
<organism evidence="12 13">
    <name type="scientific">Kipferlia bialata</name>
    <dbReference type="NCBI Taxonomy" id="797122"/>
    <lineage>
        <taxon>Eukaryota</taxon>
        <taxon>Metamonada</taxon>
        <taxon>Carpediemonas-like organisms</taxon>
        <taxon>Kipferlia</taxon>
    </lineage>
</organism>
<reference evidence="12 13" key="1">
    <citation type="journal article" date="2018" name="PLoS ONE">
        <title>The draft genome of Kipferlia bialata reveals reductive genome evolution in fornicate parasites.</title>
        <authorList>
            <person name="Tanifuji G."/>
            <person name="Takabayashi S."/>
            <person name="Kume K."/>
            <person name="Takagi M."/>
            <person name="Nakayama T."/>
            <person name="Kamikawa R."/>
            <person name="Inagaki Y."/>
            <person name="Hashimoto T."/>
        </authorList>
    </citation>
    <scope>NUCLEOTIDE SEQUENCE [LARGE SCALE GENOMIC DNA]</scope>
    <source>
        <strain evidence="12">NY0173</strain>
    </source>
</reference>
<evidence type="ECO:0000256" key="9">
    <source>
        <dbReference type="ARBA" id="ARBA00023146"/>
    </source>
</evidence>
<dbReference type="GO" id="GO:0004815">
    <property type="term" value="F:aspartate-tRNA ligase activity"/>
    <property type="evidence" value="ECO:0007669"/>
    <property type="project" value="UniProtKB-EC"/>
</dbReference>
<keyword evidence="7" id="KW-0067">ATP-binding</keyword>
<evidence type="ECO:0000256" key="5">
    <source>
        <dbReference type="ARBA" id="ARBA00022598"/>
    </source>
</evidence>
<dbReference type="PRINTS" id="PR01042">
    <property type="entry name" value="TRNASYNTHASP"/>
</dbReference>
<name>A0A9K3D6Q4_9EUKA</name>
<evidence type="ECO:0000256" key="1">
    <source>
        <dbReference type="ARBA" id="ARBA00004496"/>
    </source>
</evidence>
<evidence type="ECO:0000259" key="11">
    <source>
        <dbReference type="PROSITE" id="PS50862"/>
    </source>
</evidence>
<dbReference type="Proteomes" id="UP000265618">
    <property type="component" value="Unassembled WGS sequence"/>
</dbReference>
<evidence type="ECO:0000313" key="13">
    <source>
        <dbReference type="Proteomes" id="UP000265618"/>
    </source>
</evidence>
<dbReference type="GO" id="GO:0005829">
    <property type="term" value="C:cytosol"/>
    <property type="evidence" value="ECO:0007669"/>
    <property type="project" value="TreeGrafter"/>
</dbReference>
<dbReference type="InterPro" id="IPR002312">
    <property type="entry name" value="Asp/Asn-tRNA-synth_IIb"/>
</dbReference>
<dbReference type="PANTHER" id="PTHR43450:SF1">
    <property type="entry name" value="ASPARTATE--TRNA LIGASE, CYTOPLASMIC"/>
    <property type="match status" value="1"/>
</dbReference>
<comment type="caution">
    <text evidence="12">The sequence shown here is derived from an EMBL/GenBank/DDBJ whole genome shotgun (WGS) entry which is preliminary data.</text>
</comment>
<dbReference type="SUPFAM" id="SSF55681">
    <property type="entry name" value="Class II aaRS and biotin synthetases"/>
    <property type="match status" value="1"/>
</dbReference>
<evidence type="ECO:0000256" key="10">
    <source>
        <dbReference type="ARBA" id="ARBA00047904"/>
    </source>
</evidence>
<dbReference type="Gene3D" id="3.30.930.10">
    <property type="entry name" value="Bira Bifunctional Protein, Domain 2"/>
    <property type="match status" value="1"/>
</dbReference>
<evidence type="ECO:0000256" key="3">
    <source>
        <dbReference type="ARBA" id="ARBA00012841"/>
    </source>
</evidence>
<dbReference type="GO" id="GO:0005524">
    <property type="term" value="F:ATP binding"/>
    <property type="evidence" value="ECO:0007669"/>
    <property type="project" value="UniProtKB-KW"/>
</dbReference>
<feature type="domain" description="Aminoacyl-transfer RNA synthetases class-II family profile" evidence="11">
    <location>
        <begin position="1"/>
        <end position="197"/>
    </location>
</feature>
<evidence type="ECO:0000313" key="12">
    <source>
        <dbReference type="EMBL" id="GIQ89896.1"/>
    </source>
</evidence>
<keyword evidence="6" id="KW-0547">Nucleotide-binding</keyword>
<dbReference type="PANTHER" id="PTHR43450">
    <property type="entry name" value="ASPARTYL-TRNA SYNTHETASE"/>
    <property type="match status" value="1"/>
</dbReference>
<keyword evidence="5" id="KW-0436">Ligase</keyword>
<dbReference type="InterPro" id="IPR004523">
    <property type="entry name" value="Asp-tRNA_synthase_2"/>
</dbReference>
<dbReference type="OrthoDB" id="372395at2759"/>
<evidence type="ECO:0000256" key="2">
    <source>
        <dbReference type="ARBA" id="ARBA00005312"/>
    </source>
</evidence>
<accession>A0A9K3D6Q4</accession>
<dbReference type="InterPro" id="IPR006195">
    <property type="entry name" value="aa-tRNA-synth_II"/>
</dbReference>
<keyword evidence="13" id="KW-1185">Reference proteome</keyword>
<dbReference type="InterPro" id="IPR004364">
    <property type="entry name" value="Aa-tRNA-synt_II"/>
</dbReference>
<evidence type="ECO:0000256" key="8">
    <source>
        <dbReference type="ARBA" id="ARBA00022917"/>
    </source>
</evidence>
<comment type="similarity">
    <text evidence="2">Belongs to the class-II aminoacyl-tRNA synthetase family. Type 2 subfamily.</text>
</comment>
<comment type="subcellular location">
    <subcellularLocation>
        <location evidence="1">Cytoplasm</location>
    </subcellularLocation>
</comment>
<gene>
    <name evidence="12" type="ORF">KIPB_012501</name>
</gene>
<proteinExistence type="inferred from homology"/>
<dbReference type="GO" id="GO:0003723">
    <property type="term" value="F:RNA binding"/>
    <property type="evidence" value="ECO:0007669"/>
    <property type="project" value="TreeGrafter"/>
</dbReference>
<keyword evidence="4" id="KW-0963">Cytoplasm</keyword>
<dbReference type="EC" id="6.1.1.12" evidence="3"/>
<dbReference type="GO" id="GO:0017101">
    <property type="term" value="C:aminoacyl-tRNA synthetase multienzyme complex"/>
    <property type="evidence" value="ECO:0007669"/>
    <property type="project" value="TreeGrafter"/>
</dbReference>
<evidence type="ECO:0000256" key="4">
    <source>
        <dbReference type="ARBA" id="ARBA00022490"/>
    </source>
</evidence>
<dbReference type="PROSITE" id="PS50862">
    <property type="entry name" value="AA_TRNA_LIGASE_II"/>
    <property type="match status" value="1"/>
</dbReference>
<dbReference type="EMBL" id="BDIP01005551">
    <property type="protein sequence ID" value="GIQ89896.1"/>
    <property type="molecule type" value="Genomic_DNA"/>
</dbReference>
<keyword evidence="9" id="KW-0030">Aminoacyl-tRNA synthetase</keyword>
<keyword evidence="8" id="KW-0648">Protein biosynthesis</keyword>
<protein>
    <recommendedName>
        <fullName evidence="3">aspartate--tRNA ligase</fullName>
        <ecNumber evidence="3">6.1.1.12</ecNumber>
    </recommendedName>
</protein>
<dbReference type="GO" id="GO:0006422">
    <property type="term" value="P:aspartyl-tRNA aminoacylation"/>
    <property type="evidence" value="ECO:0007669"/>
    <property type="project" value="InterPro"/>
</dbReference>
<dbReference type="InterPro" id="IPR045864">
    <property type="entry name" value="aa-tRNA-synth_II/BPL/LPL"/>
</dbReference>
<dbReference type="Pfam" id="PF00152">
    <property type="entry name" value="tRNA-synt_2"/>
    <property type="match status" value="1"/>
</dbReference>
<feature type="non-terminal residue" evidence="12">
    <location>
        <position position="205"/>
    </location>
</feature>
<comment type="catalytic activity">
    <reaction evidence="10">
        <text>tRNA(Asp) + L-aspartate + ATP = L-aspartyl-tRNA(Asp) + AMP + diphosphate</text>
        <dbReference type="Rhea" id="RHEA:19649"/>
        <dbReference type="Rhea" id="RHEA-COMP:9660"/>
        <dbReference type="Rhea" id="RHEA-COMP:9678"/>
        <dbReference type="ChEBI" id="CHEBI:29991"/>
        <dbReference type="ChEBI" id="CHEBI:30616"/>
        <dbReference type="ChEBI" id="CHEBI:33019"/>
        <dbReference type="ChEBI" id="CHEBI:78442"/>
        <dbReference type="ChEBI" id="CHEBI:78516"/>
        <dbReference type="ChEBI" id="CHEBI:456215"/>
        <dbReference type="EC" id="6.1.1.12"/>
    </reaction>
</comment>